<dbReference type="Proteomes" id="UP000866740">
    <property type="component" value="Unassembled WGS sequence"/>
</dbReference>
<gene>
    <name evidence="2" type="ORF">A7S51_11130</name>
</gene>
<feature type="signal peptide" evidence="1">
    <location>
        <begin position="1"/>
        <end position="20"/>
    </location>
</feature>
<proteinExistence type="predicted"/>
<evidence type="ECO:0000256" key="1">
    <source>
        <dbReference type="SAM" id="SignalP"/>
    </source>
</evidence>
<protein>
    <recommendedName>
        <fullName evidence="3">Fimbrial protein</fullName>
    </recommendedName>
</protein>
<dbReference type="EMBL" id="MLTE01000006">
    <property type="protein sequence ID" value="OHJ52714.1"/>
    <property type="molecule type" value="Genomic_DNA"/>
</dbReference>
<feature type="chain" id="PRO_5017558639" description="Fimbrial protein" evidence="1">
    <location>
        <begin position="21"/>
        <end position="160"/>
    </location>
</feature>
<name>A0A3F3IYU2_SALER</name>
<comment type="caution">
    <text evidence="2">The sequence shown here is derived from an EMBL/GenBank/DDBJ whole genome shotgun (WGS) entry which is preliminary data.</text>
</comment>
<dbReference type="RefSeq" id="WP_070801663.1">
    <property type="nucleotide sequence ID" value="NZ_MLTE01000006.1"/>
</dbReference>
<reference evidence="2" key="1">
    <citation type="submission" date="2016-09" db="EMBL/GenBank/DDBJ databases">
        <title>Whole genome sequencing of Salmonella enterica.</title>
        <authorList>
            <person name="Bell R."/>
        </authorList>
    </citation>
    <scope>NUCLEOTIDE SEQUENCE [LARGE SCALE GENOMIC DNA]</scope>
    <source>
        <strain evidence="2">CFSAN044929</strain>
    </source>
</reference>
<evidence type="ECO:0000313" key="2">
    <source>
        <dbReference type="EMBL" id="OHJ52714.1"/>
    </source>
</evidence>
<dbReference type="AlphaFoldDB" id="A0A3F3IYU2"/>
<sequence>MKKIIAIAALAAAVSTCAHAENTFSPTLVGTHDVVNTTAHAVTFNVNTAYHPLTFVDTATDSTDLAQDGSANRVVVASKFTGENGHQYEVGNLILNGANKNRNMKVSFSSDITTPNQPTEQIFVKSDGTASIYVLLTDDNGTGLQAGSTTATYTVTDYAA</sequence>
<accession>A0A3F3IYU2</accession>
<organism evidence="2">
    <name type="scientific">Salmonella enterica</name>
    <name type="common">Salmonella choleraesuis</name>
    <dbReference type="NCBI Taxonomy" id="28901"/>
    <lineage>
        <taxon>Bacteria</taxon>
        <taxon>Pseudomonadati</taxon>
        <taxon>Pseudomonadota</taxon>
        <taxon>Gammaproteobacteria</taxon>
        <taxon>Enterobacterales</taxon>
        <taxon>Enterobacteriaceae</taxon>
        <taxon>Salmonella</taxon>
    </lineage>
</organism>
<evidence type="ECO:0008006" key="3">
    <source>
        <dbReference type="Google" id="ProtNLM"/>
    </source>
</evidence>
<keyword evidence="1" id="KW-0732">Signal</keyword>